<dbReference type="Proteomes" id="UP000000768">
    <property type="component" value="Chromosome 1"/>
</dbReference>
<evidence type="ECO:0000256" key="1">
    <source>
        <dbReference type="SAM" id="MobiDB-lite"/>
    </source>
</evidence>
<reference evidence="2 3" key="1">
    <citation type="journal article" date="2009" name="Nature">
        <title>The Sorghum bicolor genome and the diversification of grasses.</title>
        <authorList>
            <person name="Paterson A.H."/>
            <person name="Bowers J.E."/>
            <person name="Bruggmann R."/>
            <person name="Dubchak I."/>
            <person name="Grimwood J."/>
            <person name="Gundlach H."/>
            <person name="Haberer G."/>
            <person name="Hellsten U."/>
            <person name="Mitros T."/>
            <person name="Poliakov A."/>
            <person name="Schmutz J."/>
            <person name="Spannagl M."/>
            <person name="Tang H."/>
            <person name="Wang X."/>
            <person name="Wicker T."/>
            <person name="Bharti A.K."/>
            <person name="Chapman J."/>
            <person name="Feltus F.A."/>
            <person name="Gowik U."/>
            <person name="Grigoriev I.V."/>
            <person name="Lyons E."/>
            <person name="Maher C.A."/>
            <person name="Martis M."/>
            <person name="Narechania A."/>
            <person name="Otillar R.P."/>
            <person name="Penning B.W."/>
            <person name="Salamov A.A."/>
            <person name="Wang Y."/>
            <person name="Zhang L."/>
            <person name="Carpita N.C."/>
            <person name="Freeling M."/>
            <person name="Gingle A.R."/>
            <person name="Hash C.T."/>
            <person name="Keller B."/>
            <person name="Klein P."/>
            <person name="Kresovich S."/>
            <person name="McCann M.C."/>
            <person name="Ming R."/>
            <person name="Peterson D.G."/>
            <person name="Mehboob-ur-Rahman"/>
            <person name="Ware D."/>
            <person name="Westhoff P."/>
            <person name="Mayer K.F."/>
            <person name="Messing J."/>
            <person name="Rokhsar D.S."/>
        </authorList>
    </citation>
    <scope>NUCLEOTIDE SEQUENCE [LARGE SCALE GENOMIC DNA]</scope>
    <source>
        <strain evidence="3">cv. BTx623</strain>
    </source>
</reference>
<dbReference type="EMBL" id="CM000760">
    <property type="protein sequence ID" value="KXG40285.1"/>
    <property type="molecule type" value="Genomic_DNA"/>
</dbReference>
<accession>A0A1B6QQV5</accession>
<gene>
    <name evidence="2" type="ORF">SORBI_3001G523100</name>
</gene>
<feature type="region of interest" description="Disordered" evidence="1">
    <location>
        <begin position="1"/>
        <end position="22"/>
    </location>
</feature>
<evidence type="ECO:0000313" key="3">
    <source>
        <dbReference type="Proteomes" id="UP000000768"/>
    </source>
</evidence>
<keyword evidence="3" id="KW-1185">Reference proteome</keyword>
<evidence type="ECO:0000313" key="2">
    <source>
        <dbReference type="EMBL" id="KXG40285.1"/>
    </source>
</evidence>
<dbReference type="InParanoid" id="A0A1B6QQV5"/>
<reference evidence="3" key="2">
    <citation type="journal article" date="2018" name="Plant J.">
        <title>The Sorghum bicolor reference genome: improved assembly, gene annotations, a transcriptome atlas, and signatures of genome organization.</title>
        <authorList>
            <person name="McCormick R.F."/>
            <person name="Truong S.K."/>
            <person name="Sreedasyam A."/>
            <person name="Jenkins J."/>
            <person name="Shu S."/>
            <person name="Sims D."/>
            <person name="Kennedy M."/>
            <person name="Amirebrahimi M."/>
            <person name="Weers B.D."/>
            <person name="McKinley B."/>
            <person name="Mattison A."/>
            <person name="Morishige D.T."/>
            <person name="Grimwood J."/>
            <person name="Schmutz J."/>
            <person name="Mullet J.E."/>
        </authorList>
    </citation>
    <scope>NUCLEOTIDE SEQUENCE [LARGE SCALE GENOMIC DNA]</scope>
    <source>
        <strain evidence="3">cv. BTx623</strain>
    </source>
</reference>
<dbReference type="Gramene" id="KXG40285">
    <property type="protein sequence ID" value="KXG40285"/>
    <property type="gene ID" value="SORBI_3001G523100"/>
</dbReference>
<protein>
    <submittedName>
        <fullName evidence="2">Uncharacterized protein</fullName>
    </submittedName>
</protein>
<dbReference type="AlphaFoldDB" id="A0A1B6QQV5"/>
<sequence length="115" mass="12362">MLFQHRSSDPANRAARPGARTRSLSHWGLAALRLAVVAGRSSFPVPVRASSPSGSSSRCLLTFPRASGQRSQHLIHRSHRSSSTTPVKPSDGLPAPSLRTPLPCTVLTCYTWTCS</sequence>
<feature type="region of interest" description="Disordered" evidence="1">
    <location>
        <begin position="45"/>
        <end position="97"/>
    </location>
</feature>
<proteinExistence type="predicted"/>
<name>A0A1B6QQV5_SORBI</name>
<organism evidence="2 3">
    <name type="scientific">Sorghum bicolor</name>
    <name type="common">Sorghum</name>
    <name type="synonym">Sorghum vulgare</name>
    <dbReference type="NCBI Taxonomy" id="4558"/>
    <lineage>
        <taxon>Eukaryota</taxon>
        <taxon>Viridiplantae</taxon>
        <taxon>Streptophyta</taxon>
        <taxon>Embryophyta</taxon>
        <taxon>Tracheophyta</taxon>
        <taxon>Spermatophyta</taxon>
        <taxon>Magnoliopsida</taxon>
        <taxon>Liliopsida</taxon>
        <taxon>Poales</taxon>
        <taxon>Poaceae</taxon>
        <taxon>PACMAD clade</taxon>
        <taxon>Panicoideae</taxon>
        <taxon>Andropogonodae</taxon>
        <taxon>Andropogoneae</taxon>
        <taxon>Sorghinae</taxon>
        <taxon>Sorghum</taxon>
    </lineage>
</organism>